<sequence>MNRNATILATALVAATLTALGGGTAQADTGQEFGHHVSTCAQTMGFHAGHNPGTHQGYAGWNGHHCH</sequence>
<gene>
    <name evidence="2" type="ORF">GPZ80_01675</name>
</gene>
<evidence type="ECO:0000313" key="2">
    <source>
        <dbReference type="EMBL" id="MBC6445879.1"/>
    </source>
</evidence>
<organism evidence="2 3">
    <name type="scientific">Actinokineospora xionganensis</name>
    <dbReference type="NCBI Taxonomy" id="2684470"/>
    <lineage>
        <taxon>Bacteria</taxon>
        <taxon>Bacillati</taxon>
        <taxon>Actinomycetota</taxon>
        <taxon>Actinomycetes</taxon>
        <taxon>Pseudonocardiales</taxon>
        <taxon>Pseudonocardiaceae</taxon>
        <taxon>Actinokineospora</taxon>
    </lineage>
</organism>
<accession>A0ABR7L0C5</accession>
<evidence type="ECO:0000313" key="3">
    <source>
        <dbReference type="Proteomes" id="UP000734823"/>
    </source>
</evidence>
<protein>
    <submittedName>
        <fullName evidence="2">Uncharacterized protein</fullName>
    </submittedName>
</protein>
<proteinExistence type="predicted"/>
<comment type="caution">
    <text evidence="2">The sequence shown here is derived from an EMBL/GenBank/DDBJ whole genome shotgun (WGS) entry which is preliminary data.</text>
</comment>
<feature type="signal peptide" evidence="1">
    <location>
        <begin position="1"/>
        <end position="27"/>
    </location>
</feature>
<feature type="chain" id="PRO_5045478932" evidence="1">
    <location>
        <begin position="28"/>
        <end position="67"/>
    </location>
</feature>
<reference evidence="2 3" key="1">
    <citation type="submission" date="2020-06" db="EMBL/GenBank/DDBJ databases">
        <title>Actinokineospora xiongansis sp. nov., isolated from soil of Baiyangdian.</title>
        <authorList>
            <person name="Zhang X."/>
        </authorList>
    </citation>
    <scope>NUCLEOTIDE SEQUENCE [LARGE SCALE GENOMIC DNA]</scope>
    <source>
        <strain evidence="2 3">HBU206404</strain>
    </source>
</reference>
<dbReference type="RefSeq" id="WP_187217942.1">
    <property type="nucleotide sequence ID" value="NZ_JABVED010000001.1"/>
</dbReference>
<dbReference type="Proteomes" id="UP000734823">
    <property type="component" value="Unassembled WGS sequence"/>
</dbReference>
<evidence type="ECO:0000256" key="1">
    <source>
        <dbReference type="SAM" id="SignalP"/>
    </source>
</evidence>
<name>A0ABR7L0C5_9PSEU</name>
<dbReference type="EMBL" id="JABVED010000001">
    <property type="protein sequence ID" value="MBC6445879.1"/>
    <property type="molecule type" value="Genomic_DNA"/>
</dbReference>
<keyword evidence="1" id="KW-0732">Signal</keyword>
<keyword evidence="3" id="KW-1185">Reference proteome</keyword>